<accession>A0ABV8VG62</accession>
<comment type="caution">
    <text evidence="2">The sequence shown here is derived from an EMBL/GenBank/DDBJ whole genome shotgun (WGS) entry which is preliminary data.</text>
</comment>
<gene>
    <name evidence="2" type="ORF">ACFO5K_12840</name>
</gene>
<protein>
    <submittedName>
        <fullName evidence="2">Uncharacterized protein</fullName>
    </submittedName>
</protein>
<sequence length="68" mass="6943">MSLITRLTIGALSAGVVLSPVVNAQAAGAQTVPPVTAVDDNGSTGSSSEFMCTLLRLVHMNQGPEWCA</sequence>
<proteinExistence type="predicted"/>
<dbReference type="RefSeq" id="WP_378560920.1">
    <property type="nucleotide sequence ID" value="NZ_JBHSDL010000014.1"/>
</dbReference>
<keyword evidence="1" id="KW-0732">Signal</keyword>
<feature type="chain" id="PRO_5046871045" evidence="1">
    <location>
        <begin position="27"/>
        <end position="68"/>
    </location>
</feature>
<organism evidence="2 3">
    <name type="scientific">Nocardia halotolerans</name>
    <dbReference type="NCBI Taxonomy" id="1755878"/>
    <lineage>
        <taxon>Bacteria</taxon>
        <taxon>Bacillati</taxon>
        <taxon>Actinomycetota</taxon>
        <taxon>Actinomycetes</taxon>
        <taxon>Mycobacteriales</taxon>
        <taxon>Nocardiaceae</taxon>
        <taxon>Nocardia</taxon>
    </lineage>
</organism>
<keyword evidence="3" id="KW-1185">Reference proteome</keyword>
<feature type="signal peptide" evidence="1">
    <location>
        <begin position="1"/>
        <end position="26"/>
    </location>
</feature>
<reference evidence="3" key="1">
    <citation type="journal article" date="2019" name="Int. J. Syst. Evol. Microbiol.">
        <title>The Global Catalogue of Microorganisms (GCM) 10K type strain sequencing project: providing services to taxonomists for standard genome sequencing and annotation.</title>
        <authorList>
            <consortium name="The Broad Institute Genomics Platform"/>
            <consortium name="The Broad Institute Genome Sequencing Center for Infectious Disease"/>
            <person name="Wu L."/>
            <person name="Ma J."/>
        </authorList>
    </citation>
    <scope>NUCLEOTIDE SEQUENCE [LARGE SCALE GENOMIC DNA]</scope>
    <source>
        <strain evidence="3">IBRC-M 10490</strain>
    </source>
</reference>
<evidence type="ECO:0000313" key="3">
    <source>
        <dbReference type="Proteomes" id="UP001595844"/>
    </source>
</evidence>
<evidence type="ECO:0000256" key="1">
    <source>
        <dbReference type="SAM" id="SignalP"/>
    </source>
</evidence>
<evidence type="ECO:0000313" key="2">
    <source>
        <dbReference type="EMBL" id="MFC4374984.1"/>
    </source>
</evidence>
<name>A0ABV8VG62_9NOCA</name>
<dbReference type="Proteomes" id="UP001595844">
    <property type="component" value="Unassembled WGS sequence"/>
</dbReference>
<dbReference type="EMBL" id="JBHSDL010000014">
    <property type="protein sequence ID" value="MFC4374984.1"/>
    <property type="molecule type" value="Genomic_DNA"/>
</dbReference>